<sequence>MRHLINLETVNTYEGTKNIHNLIIGRELFNNNAFY</sequence>
<accession>A0A6C0ISW3</accession>
<organism evidence="1">
    <name type="scientific">viral metagenome</name>
    <dbReference type="NCBI Taxonomy" id="1070528"/>
    <lineage>
        <taxon>unclassified sequences</taxon>
        <taxon>metagenomes</taxon>
        <taxon>organismal metagenomes</taxon>
    </lineage>
</organism>
<dbReference type="AlphaFoldDB" id="A0A6C0ISW3"/>
<reference evidence="1" key="1">
    <citation type="journal article" date="2020" name="Nature">
        <title>Giant virus diversity and host interactions through global metagenomics.</title>
        <authorList>
            <person name="Schulz F."/>
            <person name="Roux S."/>
            <person name="Paez-Espino D."/>
            <person name="Jungbluth S."/>
            <person name="Walsh D.A."/>
            <person name="Denef V.J."/>
            <person name="McMahon K.D."/>
            <person name="Konstantinidis K.T."/>
            <person name="Eloe-Fadrosh E.A."/>
            <person name="Kyrpides N.C."/>
            <person name="Woyke T."/>
        </authorList>
    </citation>
    <scope>NUCLEOTIDE SEQUENCE</scope>
    <source>
        <strain evidence="1">GVMAG-M-3300024301-20</strain>
    </source>
</reference>
<name>A0A6C0ISW3_9ZZZZ</name>
<evidence type="ECO:0000313" key="1">
    <source>
        <dbReference type="EMBL" id="QHT95680.1"/>
    </source>
</evidence>
<evidence type="ECO:0008006" key="2">
    <source>
        <dbReference type="Google" id="ProtNLM"/>
    </source>
</evidence>
<proteinExistence type="predicted"/>
<protein>
    <recommendedName>
        <fullName evidence="2">Acyl-CoA dehydrogenase/oxidase C-terminal domain-containing protein</fullName>
    </recommendedName>
</protein>
<dbReference type="EMBL" id="MN740245">
    <property type="protein sequence ID" value="QHT95680.1"/>
    <property type="molecule type" value="Genomic_DNA"/>
</dbReference>